<proteinExistence type="predicted"/>
<evidence type="ECO:0000256" key="1">
    <source>
        <dbReference type="ARBA" id="ARBA00001968"/>
    </source>
</evidence>
<dbReference type="InterPro" id="IPR027806">
    <property type="entry name" value="HARBI1_dom"/>
</dbReference>
<feature type="domain" description="DDE Tnp4" evidence="3">
    <location>
        <begin position="73"/>
        <end position="171"/>
    </location>
</feature>
<dbReference type="VEuPathDB" id="VectorBase:LOC119169713"/>
<reference evidence="4" key="1">
    <citation type="journal article" date="2020" name="Cell">
        <title>Large-Scale Comparative Analyses of Tick Genomes Elucidate Their Genetic Diversity and Vector Capacities.</title>
        <authorList>
            <consortium name="Tick Genome and Microbiome Consortium (TIGMIC)"/>
            <person name="Jia N."/>
            <person name="Wang J."/>
            <person name="Shi W."/>
            <person name="Du L."/>
            <person name="Sun Y."/>
            <person name="Zhan W."/>
            <person name="Jiang J.F."/>
            <person name="Wang Q."/>
            <person name="Zhang B."/>
            <person name="Ji P."/>
            <person name="Bell-Sakyi L."/>
            <person name="Cui X.M."/>
            <person name="Yuan T.T."/>
            <person name="Jiang B.G."/>
            <person name="Yang W.F."/>
            <person name="Lam T.T."/>
            <person name="Chang Q.C."/>
            <person name="Ding S.J."/>
            <person name="Wang X.J."/>
            <person name="Zhu J.G."/>
            <person name="Ruan X.D."/>
            <person name="Zhao L."/>
            <person name="Wei J.T."/>
            <person name="Ye R.Z."/>
            <person name="Que T.C."/>
            <person name="Du C.H."/>
            <person name="Zhou Y.H."/>
            <person name="Cheng J.X."/>
            <person name="Dai P.F."/>
            <person name="Guo W.B."/>
            <person name="Han X.H."/>
            <person name="Huang E.J."/>
            <person name="Li L.F."/>
            <person name="Wei W."/>
            <person name="Gao Y.C."/>
            <person name="Liu J.Z."/>
            <person name="Shao H.Z."/>
            <person name="Wang X."/>
            <person name="Wang C.C."/>
            <person name="Yang T.C."/>
            <person name="Huo Q.B."/>
            <person name="Li W."/>
            <person name="Chen H.Y."/>
            <person name="Chen S.E."/>
            <person name="Zhou L.G."/>
            <person name="Ni X.B."/>
            <person name="Tian J.H."/>
            <person name="Sheng Y."/>
            <person name="Liu T."/>
            <person name="Pan Y.S."/>
            <person name="Xia L.Y."/>
            <person name="Li J."/>
            <person name="Zhao F."/>
            <person name="Cao W.C."/>
        </authorList>
    </citation>
    <scope>NUCLEOTIDE SEQUENCE</scope>
    <source>
        <strain evidence="4">Rmic-2018</strain>
    </source>
</reference>
<dbReference type="Pfam" id="PF13359">
    <property type="entry name" value="DDE_Tnp_4"/>
    <property type="match status" value="1"/>
</dbReference>
<sequence>MVKLGDKERELPLFVGKGACPTLLGRSWMNAFKLGIAQTEEVNALKSMKDLAVQNHGAPLIISWGCVVGPSRPIGRPSVDQSEYFSGHKRTHVVKYQAVMGADGTACELDGLYLGRSCDAGIVGESGLYSKLERLTRGCLQCNYGDPAYSLRPYGGATLTEQQRLFNEGICAIWRAIE</sequence>
<dbReference type="AlphaFoldDB" id="A0A9J6E9K0"/>
<evidence type="ECO:0000313" key="5">
    <source>
        <dbReference type="Proteomes" id="UP000821866"/>
    </source>
</evidence>
<evidence type="ECO:0000256" key="2">
    <source>
        <dbReference type="ARBA" id="ARBA00022723"/>
    </source>
</evidence>
<evidence type="ECO:0000259" key="3">
    <source>
        <dbReference type="Pfam" id="PF13359"/>
    </source>
</evidence>
<name>A0A9J6E9K0_RHIMP</name>
<reference evidence="4" key="2">
    <citation type="submission" date="2021-09" db="EMBL/GenBank/DDBJ databases">
        <authorList>
            <person name="Jia N."/>
            <person name="Wang J."/>
            <person name="Shi W."/>
            <person name="Du L."/>
            <person name="Sun Y."/>
            <person name="Zhan W."/>
            <person name="Jiang J."/>
            <person name="Wang Q."/>
            <person name="Zhang B."/>
            <person name="Ji P."/>
            <person name="Sakyi L.B."/>
            <person name="Cui X."/>
            <person name="Yuan T."/>
            <person name="Jiang B."/>
            <person name="Yang W."/>
            <person name="Lam T.T.-Y."/>
            <person name="Chang Q."/>
            <person name="Ding S."/>
            <person name="Wang X."/>
            <person name="Zhu J."/>
            <person name="Ruan X."/>
            <person name="Zhao L."/>
            <person name="Wei J."/>
            <person name="Que T."/>
            <person name="Du C."/>
            <person name="Cheng J."/>
            <person name="Dai P."/>
            <person name="Han X."/>
            <person name="Huang E."/>
            <person name="Gao Y."/>
            <person name="Liu J."/>
            <person name="Shao H."/>
            <person name="Ye R."/>
            <person name="Li L."/>
            <person name="Wei W."/>
            <person name="Wang X."/>
            <person name="Wang C."/>
            <person name="Huo Q."/>
            <person name="Li W."/>
            <person name="Guo W."/>
            <person name="Chen H."/>
            <person name="Chen S."/>
            <person name="Zhou L."/>
            <person name="Zhou L."/>
            <person name="Ni X."/>
            <person name="Tian J."/>
            <person name="Zhou Y."/>
            <person name="Sheng Y."/>
            <person name="Liu T."/>
            <person name="Pan Y."/>
            <person name="Xia L."/>
            <person name="Li J."/>
            <person name="Zhao F."/>
            <person name="Cao W."/>
        </authorList>
    </citation>
    <scope>NUCLEOTIDE SEQUENCE</scope>
    <source>
        <strain evidence="4">Rmic-2018</strain>
        <tissue evidence="4">Larvae</tissue>
    </source>
</reference>
<organism evidence="4 5">
    <name type="scientific">Rhipicephalus microplus</name>
    <name type="common">Cattle tick</name>
    <name type="synonym">Boophilus microplus</name>
    <dbReference type="NCBI Taxonomy" id="6941"/>
    <lineage>
        <taxon>Eukaryota</taxon>
        <taxon>Metazoa</taxon>
        <taxon>Ecdysozoa</taxon>
        <taxon>Arthropoda</taxon>
        <taxon>Chelicerata</taxon>
        <taxon>Arachnida</taxon>
        <taxon>Acari</taxon>
        <taxon>Parasitiformes</taxon>
        <taxon>Ixodida</taxon>
        <taxon>Ixodoidea</taxon>
        <taxon>Ixodidae</taxon>
        <taxon>Rhipicephalinae</taxon>
        <taxon>Rhipicephalus</taxon>
        <taxon>Boophilus</taxon>
    </lineage>
</organism>
<comment type="caution">
    <text evidence="4">The sequence shown here is derived from an EMBL/GenBank/DDBJ whole genome shotgun (WGS) entry which is preliminary data.</text>
</comment>
<keyword evidence="5" id="KW-1185">Reference proteome</keyword>
<comment type="cofactor">
    <cofactor evidence="1">
        <name>a divalent metal cation</name>
        <dbReference type="ChEBI" id="CHEBI:60240"/>
    </cofactor>
</comment>
<keyword evidence="2" id="KW-0479">Metal-binding</keyword>
<evidence type="ECO:0000313" key="4">
    <source>
        <dbReference type="EMBL" id="KAH8031203.1"/>
    </source>
</evidence>
<dbReference type="Proteomes" id="UP000821866">
    <property type="component" value="Chromosome 3"/>
</dbReference>
<protein>
    <recommendedName>
        <fullName evidence="3">DDE Tnp4 domain-containing protein</fullName>
    </recommendedName>
</protein>
<gene>
    <name evidence="4" type="ORF">HPB51_014039</name>
</gene>
<dbReference type="GO" id="GO:0046872">
    <property type="term" value="F:metal ion binding"/>
    <property type="evidence" value="ECO:0007669"/>
    <property type="project" value="UniProtKB-KW"/>
</dbReference>
<dbReference type="EMBL" id="JABSTU010000005">
    <property type="protein sequence ID" value="KAH8031203.1"/>
    <property type="molecule type" value="Genomic_DNA"/>
</dbReference>
<accession>A0A9J6E9K0</accession>